<name>A0ABX0GEN1_9GAMM</name>
<dbReference type="Proteomes" id="UP000697802">
    <property type="component" value="Unassembled WGS sequence"/>
</dbReference>
<sequence length="60" mass="6845">MPNTNYLDLIPSKSDVETLSDDLDKVRADFAAVLKQFNDEIILSTGKETIYERNNKQKTP</sequence>
<protein>
    <submittedName>
        <fullName evidence="1">Uncharacterized protein</fullName>
    </submittedName>
</protein>
<accession>A0ABX0GEN1</accession>
<comment type="caution">
    <text evidence="1">The sequence shown here is derived from an EMBL/GenBank/DDBJ whole genome shotgun (WGS) entry which is preliminary data.</text>
</comment>
<reference evidence="1 2" key="1">
    <citation type="submission" date="2018-02" db="EMBL/GenBank/DDBJ databases">
        <authorList>
            <person name="Machado R.A."/>
        </authorList>
    </citation>
    <scope>NUCLEOTIDE SEQUENCE [LARGE SCALE GENOMIC DNA]</scope>
    <source>
        <strain evidence="1 2">T327</strain>
    </source>
</reference>
<evidence type="ECO:0000313" key="1">
    <source>
        <dbReference type="EMBL" id="NHB86768.1"/>
    </source>
</evidence>
<organism evidence="1 2">
    <name type="scientific">Photorhabdus tasmaniensis</name>
    <dbReference type="NCBI Taxonomy" id="1004159"/>
    <lineage>
        <taxon>Bacteria</taxon>
        <taxon>Pseudomonadati</taxon>
        <taxon>Pseudomonadota</taxon>
        <taxon>Gammaproteobacteria</taxon>
        <taxon>Enterobacterales</taxon>
        <taxon>Morganellaceae</taxon>
        <taxon>Photorhabdus</taxon>
    </lineage>
</organism>
<proteinExistence type="predicted"/>
<keyword evidence="2" id="KW-1185">Reference proteome</keyword>
<gene>
    <name evidence="1" type="ORF">C5471_03185</name>
</gene>
<dbReference type="EMBL" id="PUJU01000005">
    <property type="protein sequence ID" value="NHB86768.1"/>
    <property type="molecule type" value="Genomic_DNA"/>
</dbReference>
<evidence type="ECO:0000313" key="2">
    <source>
        <dbReference type="Proteomes" id="UP000697802"/>
    </source>
</evidence>